<feature type="transmembrane region" description="Helical" evidence="8">
    <location>
        <begin position="139"/>
        <end position="160"/>
    </location>
</feature>
<feature type="transmembrane region" description="Helical" evidence="8">
    <location>
        <begin position="285"/>
        <end position="304"/>
    </location>
</feature>
<evidence type="ECO:0000256" key="1">
    <source>
        <dbReference type="ARBA" id="ARBA00004141"/>
    </source>
</evidence>
<feature type="transmembrane region" description="Helical" evidence="8">
    <location>
        <begin position="453"/>
        <end position="471"/>
    </location>
</feature>
<dbReference type="GO" id="GO:0016020">
    <property type="term" value="C:membrane"/>
    <property type="evidence" value="ECO:0007669"/>
    <property type="project" value="UniProtKB-SubCell"/>
</dbReference>
<feature type="transmembrane region" description="Helical" evidence="8">
    <location>
        <begin position="166"/>
        <end position="188"/>
    </location>
</feature>
<evidence type="ECO:0000256" key="8">
    <source>
        <dbReference type="SAM" id="Phobius"/>
    </source>
</evidence>
<dbReference type="PANTHER" id="PTHR20772:SF2">
    <property type="entry name" value="PROTEIN FMP42"/>
    <property type="match status" value="1"/>
</dbReference>
<comment type="subcellular location">
    <subcellularLocation>
        <location evidence="1">Membrane</location>
        <topology evidence="1">Multi-pass membrane protein</topology>
    </subcellularLocation>
</comment>
<dbReference type="OrthoDB" id="330047at2759"/>
<feature type="transmembrane region" description="Helical" evidence="8">
    <location>
        <begin position="105"/>
        <end position="127"/>
    </location>
</feature>
<proteinExistence type="inferred from homology"/>
<feature type="transmembrane region" description="Helical" evidence="8">
    <location>
        <begin position="376"/>
        <end position="397"/>
    </location>
</feature>
<protein>
    <submittedName>
        <fullName evidence="9">Major facilitator superfamily domain-containing protein</fullName>
    </submittedName>
</protein>
<evidence type="ECO:0000256" key="2">
    <source>
        <dbReference type="ARBA" id="ARBA00006595"/>
    </source>
</evidence>
<dbReference type="EMBL" id="JAFCMP010000057">
    <property type="protein sequence ID" value="KAG5189064.1"/>
    <property type="molecule type" value="Genomic_DNA"/>
</dbReference>
<dbReference type="Proteomes" id="UP000664859">
    <property type="component" value="Unassembled WGS sequence"/>
</dbReference>
<dbReference type="SUPFAM" id="SSF103473">
    <property type="entry name" value="MFS general substrate transporter"/>
    <property type="match status" value="1"/>
</dbReference>
<dbReference type="GO" id="GO:0022857">
    <property type="term" value="F:transmembrane transporter activity"/>
    <property type="evidence" value="ECO:0007669"/>
    <property type="project" value="InterPro"/>
</dbReference>
<evidence type="ECO:0000313" key="9">
    <source>
        <dbReference type="EMBL" id="KAG5189064.1"/>
    </source>
</evidence>
<keyword evidence="6 8" id="KW-1133">Transmembrane helix</keyword>
<dbReference type="Gene3D" id="1.20.1250.20">
    <property type="entry name" value="MFS general substrate transporter like domains"/>
    <property type="match status" value="1"/>
</dbReference>
<dbReference type="InterPro" id="IPR011701">
    <property type="entry name" value="MFS"/>
</dbReference>
<keyword evidence="7 8" id="KW-0472">Membrane</keyword>
<keyword evidence="3" id="KW-0813">Transport</keyword>
<sequence length="529" mass="56994">MGAVKRKHVMLLVACLQNFCCGGLLFGWAAITSMLTADISEGGAGLSRDYVHSIFVLGSSLNLLSPLVLGIVLDSAGPRVCSALSLLLVGAGTLLFGQSKPGFEMFVPGMALVAVGGPGVQSAIIHISNLFPTKKATATSIITGSFSLSFVVFLAFDLVWSRFRLSYSQIFTGYTAIVVVCLLLTLALMPDKPYTLKDELRKEIIEEPELSQKYAGKTVEDFEFSKLRLPSVWKKSANLERLPSVALFGRSNSPSASAAGLPAPPMKSRRGLKEESLQTQLSSGAFVRVTLLLMVASFWANFYIGTIGTQLGDQAYLLPDVQLSCLRIFTAITTGGVLGIPIVGAMMDSVGFPATCVMTLLLALVWSVAIMLQTKVALLVAFAAYSLFRTFLFTYFFGYLGDALGFRFFGITSGVSFAMAGLVGLIQYPLSDWGTGDCHLVDKPGCDHGNWDMVAYAQTATLALLLALPLFELYKQRQQPTQPAKTLYSDSPIVSRKLLAKLSEQYEGTEKTPLYDSGINPVRAYAANA</sequence>
<organism evidence="9 10">
    <name type="scientific">Tribonema minus</name>
    <dbReference type="NCBI Taxonomy" id="303371"/>
    <lineage>
        <taxon>Eukaryota</taxon>
        <taxon>Sar</taxon>
        <taxon>Stramenopiles</taxon>
        <taxon>Ochrophyta</taxon>
        <taxon>PX clade</taxon>
        <taxon>Xanthophyceae</taxon>
        <taxon>Tribonematales</taxon>
        <taxon>Tribonemataceae</taxon>
        <taxon>Tribonema</taxon>
    </lineage>
</organism>
<keyword evidence="10" id="KW-1185">Reference proteome</keyword>
<dbReference type="AlphaFoldDB" id="A0A835ZES0"/>
<evidence type="ECO:0000313" key="10">
    <source>
        <dbReference type="Proteomes" id="UP000664859"/>
    </source>
</evidence>
<keyword evidence="5" id="KW-0029">Amino-acid transport</keyword>
<comment type="similarity">
    <text evidence="2">Belongs to the SLC43A transporter (TC 2.A.1.44) family.</text>
</comment>
<accession>A0A835ZES0</accession>
<feature type="transmembrane region" description="Helical" evidence="8">
    <location>
        <begin position="404"/>
        <end position="426"/>
    </location>
</feature>
<feature type="transmembrane region" description="Helical" evidence="8">
    <location>
        <begin position="324"/>
        <end position="343"/>
    </location>
</feature>
<evidence type="ECO:0000256" key="4">
    <source>
        <dbReference type="ARBA" id="ARBA00022692"/>
    </source>
</evidence>
<name>A0A835ZES0_9STRA</name>
<gene>
    <name evidence="9" type="ORF">JKP88DRAFT_184586</name>
</gene>
<dbReference type="GO" id="GO:0006865">
    <property type="term" value="P:amino acid transport"/>
    <property type="evidence" value="ECO:0007669"/>
    <property type="project" value="UniProtKB-KW"/>
</dbReference>
<evidence type="ECO:0000256" key="3">
    <source>
        <dbReference type="ARBA" id="ARBA00022448"/>
    </source>
</evidence>
<reference evidence="9" key="1">
    <citation type="submission" date="2021-02" db="EMBL/GenBank/DDBJ databases">
        <title>First Annotated Genome of the Yellow-green Alga Tribonema minus.</title>
        <authorList>
            <person name="Mahan K.M."/>
        </authorList>
    </citation>
    <scope>NUCLEOTIDE SEQUENCE</scope>
    <source>
        <strain evidence="9">UTEX B ZZ1240</strain>
    </source>
</reference>
<dbReference type="PANTHER" id="PTHR20772">
    <property type="entry name" value="PROTEIN FMP42"/>
    <property type="match status" value="1"/>
</dbReference>
<dbReference type="InterPro" id="IPR052599">
    <property type="entry name" value="SLC43A_AATransporter"/>
</dbReference>
<evidence type="ECO:0000256" key="5">
    <source>
        <dbReference type="ARBA" id="ARBA00022970"/>
    </source>
</evidence>
<feature type="transmembrane region" description="Helical" evidence="8">
    <location>
        <begin position="9"/>
        <end position="31"/>
    </location>
</feature>
<comment type="caution">
    <text evidence="9">The sequence shown here is derived from an EMBL/GenBank/DDBJ whole genome shotgun (WGS) entry which is preliminary data.</text>
</comment>
<dbReference type="Pfam" id="PF07690">
    <property type="entry name" value="MFS_1"/>
    <property type="match status" value="1"/>
</dbReference>
<feature type="transmembrane region" description="Helical" evidence="8">
    <location>
        <begin position="350"/>
        <end position="370"/>
    </location>
</feature>
<feature type="transmembrane region" description="Helical" evidence="8">
    <location>
        <begin position="80"/>
        <end position="99"/>
    </location>
</feature>
<evidence type="ECO:0000256" key="6">
    <source>
        <dbReference type="ARBA" id="ARBA00022989"/>
    </source>
</evidence>
<evidence type="ECO:0000256" key="7">
    <source>
        <dbReference type="ARBA" id="ARBA00023136"/>
    </source>
</evidence>
<feature type="transmembrane region" description="Helical" evidence="8">
    <location>
        <begin position="51"/>
        <end position="73"/>
    </location>
</feature>
<keyword evidence="4 8" id="KW-0812">Transmembrane</keyword>
<dbReference type="InterPro" id="IPR036259">
    <property type="entry name" value="MFS_trans_sf"/>
</dbReference>